<evidence type="ECO:0000313" key="3">
    <source>
        <dbReference type="EMBL" id="MBM9468304.1"/>
    </source>
</evidence>
<organism evidence="3 4">
    <name type="scientific">Nakamurella leprariae</name>
    <dbReference type="NCBI Taxonomy" id="2803911"/>
    <lineage>
        <taxon>Bacteria</taxon>
        <taxon>Bacillati</taxon>
        <taxon>Actinomycetota</taxon>
        <taxon>Actinomycetes</taxon>
        <taxon>Nakamurellales</taxon>
        <taxon>Nakamurellaceae</taxon>
        <taxon>Nakamurella</taxon>
    </lineage>
</organism>
<dbReference type="Pfam" id="PF13649">
    <property type="entry name" value="Methyltransf_25"/>
    <property type="match status" value="1"/>
</dbReference>
<gene>
    <name evidence="3" type="ORF">JL106_13545</name>
</gene>
<dbReference type="InterPro" id="IPR029063">
    <property type="entry name" value="SAM-dependent_MTases_sf"/>
</dbReference>
<dbReference type="Proteomes" id="UP000663792">
    <property type="component" value="Unassembled WGS sequence"/>
</dbReference>
<dbReference type="CDD" id="cd02440">
    <property type="entry name" value="AdoMet_MTases"/>
    <property type="match status" value="1"/>
</dbReference>
<keyword evidence="3" id="KW-0489">Methyltransferase</keyword>
<sequence length="125" mass="13108">MTQRSEVTGAAGPTRWDTTMTGPSWQAYVDRFGRAFERGDDLEGEARFVDALAPRGAAVLDAGCGTGRIAAALHRAGHRALGIDRDAGQLAVGRGRYPGVPLLELDLLDVTPAALRAAGPPRPST</sequence>
<dbReference type="AlphaFoldDB" id="A0A938YED7"/>
<accession>A0A938YED7</accession>
<feature type="region of interest" description="Disordered" evidence="1">
    <location>
        <begin position="1"/>
        <end position="20"/>
    </location>
</feature>
<dbReference type="SUPFAM" id="SSF53335">
    <property type="entry name" value="S-adenosyl-L-methionine-dependent methyltransferases"/>
    <property type="match status" value="1"/>
</dbReference>
<feature type="domain" description="Methyltransferase" evidence="2">
    <location>
        <begin position="59"/>
        <end position="109"/>
    </location>
</feature>
<evidence type="ECO:0000259" key="2">
    <source>
        <dbReference type="Pfam" id="PF13649"/>
    </source>
</evidence>
<keyword evidence="4" id="KW-1185">Reference proteome</keyword>
<evidence type="ECO:0000313" key="4">
    <source>
        <dbReference type="Proteomes" id="UP000663792"/>
    </source>
</evidence>
<comment type="caution">
    <text evidence="3">The sequence shown here is derived from an EMBL/GenBank/DDBJ whole genome shotgun (WGS) entry which is preliminary data.</text>
</comment>
<proteinExistence type="predicted"/>
<keyword evidence="3" id="KW-0808">Transferase</keyword>
<dbReference type="GO" id="GO:0032259">
    <property type="term" value="P:methylation"/>
    <property type="evidence" value="ECO:0007669"/>
    <property type="project" value="UniProtKB-KW"/>
</dbReference>
<name>A0A938YED7_9ACTN</name>
<dbReference type="Gene3D" id="3.40.50.150">
    <property type="entry name" value="Vaccinia Virus protein VP39"/>
    <property type="match status" value="1"/>
</dbReference>
<dbReference type="EMBL" id="JAERWK010000016">
    <property type="protein sequence ID" value="MBM9468304.1"/>
    <property type="molecule type" value="Genomic_DNA"/>
</dbReference>
<dbReference type="InterPro" id="IPR041698">
    <property type="entry name" value="Methyltransf_25"/>
</dbReference>
<protein>
    <submittedName>
        <fullName evidence="3">Methyltransferase domain-containing protein</fullName>
    </submittedName>
</protein>
<reference evidence="3" key="1">
    <citation type="submission" date="2021-01" db="EMBL/GenBank/DDBJ databases">
        <title>YIM 132084 draft genome.</title>
        <authorList>
            <person name="An D."/>
        </authorList>
    </citation>
    <scope>NUCLEOTIDE SEQUENCE</scope>
    <source>
        <strain evidence="3">YIM 132084</strain>
    </source>
</reference>
<evidence type="ECO:0000256" key="1">
    <source>
        <dbReference type="SAM" id="MobiDB-lite"/>
    </source>
</evidence>
<dbReference type="GO" id="GO:0008168">
    <property type="term" value="F:methyltransferase activity"/>
    <property type="evidence" value="ECO:0007669"/>
    <property type="project" value="UniProtKB-KW"/>
</dbReference>